<feature type="transmembrane region" description="Helical" evidence="1">
    <location>
        <begin position="100"/>
        <end position="121"/>
    </location>
</feature>
<accession>A0A062UCV5</accession>
<dbReference type="PATRIC" id="fig|1280946.3.peg.1884"/>
<feature type="signal peptide" evidence="2">
    <location>
        <begin position="1"/>
        <end position="23"/>
    </location>
</feature>
<keyword evidence="1" id="KW-0472">Membrane</keyword>
<protein>
    <recommendedName>
        <fullName evidence="5">DUF4129 domain-containing protein</fullName>
    </recommendedName>
</protein>
<name>A0A062UCV5_9PROT</name>
<comment type="caution">
    <text evidence="3">The sequence shown here is derived from an EMBL/GenBank/DDBJ whole genome shotgun (WGS) entry which is preliminary data.</text>
</comment>
<evidence type="ECO:0000313" key="4">
    <source>
        <dbReference type="Proteomes" id="UP000027037"/>
    </source>
</evidence>
<dbReference type="Proteomes" id="UP000027037">
    <property type="component" value="Unassembled WGS sequence"/>
</dbReference>
<dbReference type="EMBL" id="AWFF01000037">
    <property type="protein sequence ID" value="KCZ54439.1"/>
    <property type="molecule type" value="Genomic_DNA"/>
</dbReference>
<gene>
    <name evidence="3" type="ORF">HY29_14365</name>
</gene>
<organism evidence="3 4">
    <name type="scientific">Hyphomonas beringensis</name>
    <dbReference type="NCBI Taxonomy" id="1280946"/>
    <lineage>
        <taxon>Bacteria</taxon>
        <taxon>Pseudomonadati</taxon>
        <taxon>Pseudomonadota</taxon>
        <taxon>Alphaproteobacteria</taxon>
        <taxon>Hyphomonadales</taxon>
        <taxon>Hyphomonadaceae</taxon>
        <taxon>Hyphomonas</taxon>
    </lineage>
</organism>
<dbReference type="STRING" id="1280946.HY29_14365"/>
<dbReference type="OrthoDB" id="8478645at2"/>
<keyword evidence="1" id="KW-1133">Transmembrane helix</keyword>
<sequence length="255" mass="28229">MSLTGRICAALLVAAAVCLPGTAQQDASQGLHDDYSYGENEDGPLATDLNALDRAHEEFLRNGDMQLQRPEAEPAEPPEVKPPPDWLRSLFEFLNALGPLFQILFWVVVIAIIGGVLYFLFGEALRVRFGGDGSKKDKDGDDVIPDYRPEAAVARTLLEEADALARQGKFAEAVHLLLFRSIEDIQTRVEDGVPRSLTAREIGSLRYLPDRVRAALNPIIRIVEHSFFGGRDVDEANWKTARASYEDFAFGGEWS</sequence>
<feature type="chain" id="PRO_5001614591" description="DUF4129 domain-containing protein" evidence="2">
    <location>
        <begin position="24"/>
        <end position="255"/>
    </location>
</feature>
<keyword evidence="4" id="KW-1185">Reference proteome</keyword>
<proteinExistence type="predicted"/>
<dbReference type="RefSeq" id="WP_051601371.1">
    <property type="nucleotide sequence ID" value="NZ_AWFF01000037.1"/>
</dbReference>
<reference evidence="3 4" key="1">
    <citation type="journal article" date="2014" name="Antonie Van Leeuwenhoek">
        <title>Hyphomonas beringensis sp. nov. and Hyphomonas chukchiensis sp. nov., isolated from surface seawater of the Bering Sea and Chukchi Sea.</title>
        <authorList>
            <person name="Li C."/>
            <person name="Lai Q."/>
            <person name="Li G."/>
            <person name="Dong C."/>
            <person name="Wang J."/>
            <person name="Liao Y."/>
            <person name="Shao Z."/>
        </authorList>
    </citation>
    <scope>NUCLEOTIDE SEQUENCE [LARGE SCALE GENOMIC DNA]</scope>
    <source>
        <strain evidence="3 4">25B14_1</strain>
    </source>
</reference>
<keyword evidence="1" id="KW-0812">Transmembrane</keyword>
<evidence type="ECO:0008006" key="5">
    <source>
        <dbReference type="Google" id="ProtNLM"/>
    </source>
</evidence>
<evidence type="ECO:0000313" key="3">
    <source>
        <dbReference type="EMBL" id="KCZ54439.1"/>
    </source>
</evidence>
<evidence type="ECO:0000256" key="2">
    <source>
        <dbReference type="SAM" id="SignalP"/>
    </source>
</evidence>
<evidence type="ECO:0000256" key="1">
    <source>
        <dbReference type="SAM" id="Phobius"/>
    </source>
</evidence>
<dbReference type="AlphaFoldDB" id="A0A062UCV5"/>
<keyword evidence="2" id="KW-0732">Signal</keyword>
<dbReference type="eggNOG" id="ENOG5032V5I">
    <property type="taxonomic scope" value="Bacteria"/>
</dbReference>